<dbReference type="Proteomes" id="UP001500443">
    <property type="component" value="Unassembled WGS sequence"/>
</dbReference>
<reference evidence="5 6" key="1">
    <citation type="journal article" date="2019" name="Int. J. Syst. Evol. Microbiol.">
        <title>The Global Catalogue of Microorganisms (GCM) 10K type strain sequencing project: providing services to taxonomists for standard genome sequencing and annotation.</title>
        <authorList>
            <consortium name="The Broad Institute Genomics Platform"/>
            <consortium name="The Broad Institute Genome Sequencing Center for Infectious Disease"/>
            <person name="Wu L."/>
            <person name="Ma J."/>
        </authorList>
    </citation>
    <scope>NUCLEOTIDE SEQUENCE [LARGE SCALE GENOMIC DNA]</scope>
    <source>
        <strain evidence="5 6">JCM 15481</strain>
    </source>
</reference>
<dbReference type="PANTHER" id="PTHR44846">
    <property type="entry name" value="MANNOSYL-D-GLYCERATE TRANSPORT/METABOLISM SYSTEM REPRESSOR MNGR-RELATED"/>
    <property type="match status" value="1"/>
</dbReference>
<dbReference type="RefSeq" id="WP_344288529.1">
    <property type="nucleotide sequence ID" value="NZ_BAAAPF010000018.1"/>
</dbReference>
<dbReference type="Pfam" id="PF00392">
    <property type="entry name" value="GntR"/>
    <property type="match status" value="1"/>
</dbReference>
<accession>A0ABN2XK29</accession>
<dbReference type="SUPFAM" id="SSF46785">
    <property type="entry name" value="Winged helix' DNA-binding domain"/>
    <property type="match status" value="1"/>
</dbReference>
<keyword evidence="2" id="KW-0238">DNA-binding</keyword>
<evidence type="ECO:0000313" key="6">
    <source>
        <dbReference type="Proteomes" id="UP001500443"/>
    </source>
</evidence>
<evidence type="ECO:0000256" key="3">
    <source>
        <dbReference type="ARBA" id="ARBA00023163"/>
    </source>
</evidence>
<dbReference type="PROSITE" id="PS50949">
    <property type="entry name" value="HTH_GNTR"/>
    <property type="match status" value="1"/>
</dbReference>
<dbReference type="InterPro" id="IPR036388">
    <property type="entry name" value="WH-like_DNA-bd_sf"/>
</dbReference>
<gene>
    <name evidence="5" type="ORF">GCM10009802_11490</name>
</gene>
<evidence type="ECO:0000256" key="2">
    <source>
        <dbReference type="ARBA" id="ARBA00023125"/>
    </source>
</evidence>
<dbReference type="EMBL" id="BAAAPF010000018">
    <property type="protein sequence ID" value="GAA2113020.1"/>
    <property type="molecule type" value="Genomic_DNA"/>
</dbReference>
<feature type="domain" description="HTH gntR-type" evidence="4">
    <location>
        <begin position="12"/>
        <end position="81"/>
    </location>
</feature>
<dbReference type="InterPro" id="IPR036390">
    <property type="entry name" value="WH_DNA-bd_sf"/>
</dbReference>
<organism evidence="5 6">
    <name type="scientific">Streptomyces synnematoformans</name>
    <dbReference type="NCBI Taxonomy" id="415721"/>
    <lineage>
        <taxon>Bacteria</taxon>
        <taxon>Bacillati</taxon>
        <taxon>Actinomycetota</taxon>
        <taxon>Actinomycetes</taxon>
        <taxon>Kitasatosporales</taxon>
        <taxon>Streptomycetaceae</taxon>
        <taxon>Streptomyces</taxon>
    </lineage>
</organism>
<sequence length="295" mass="32393">MSEDQHAAAGGRIARDHVADALRARIDSGELQPGDSLPTQKALMAEFGVERGVVRKALELLKRERLLADVGRGSPPTVAGPRAADADAPRAAGVELADRIELAFQATHVTLDALNLTTETLTHALAHTVMGIATGERRAPESITARILVPSPDAHLAIPQLISDTSDPRPLQRLRDLVDLHARSLDHTLRNLRERGLVPEVSVEIRGMPLTPTSKLYVLNGTEALMGYYRVLRREVEYRNELMAIHDVLGLNAPLFHYSAGPDSRDHHDAAYVEHSLMWFESLWSSIAVPYPLGY</sequence>
<dbReference type="PANTHER" id="PTHR44846:SF1">
    <property type="entry name" value="MANNOSYL-D-GLYCERATE TRANSPORT_METABOLISM SYSTEM REPRESSOR MNGR-RELATED"/>
    <property type="match status" value="1"/>
</dbReference>
<dbReference type="InterPro" id="IPR000524">
    <property type="entry name" value="Tscrpt_reg_HTH_GntR"/>
</dbReference>
<dbReference type="InterPro" id="IPR050679">
    <property type="entry name" value="Bact_HTH_transcr_reg"/>
</dbReference>
<dbReference type="SMART" id="SM00345">
    <property type="entry name" value="HTH_GNTR"/>
    <property type="match status" value="1"/>
</dbReference>
<keyword evidence="3" id="KW-0804">Transcription</keyword>
<protein>
    <submittedName>
        <fullName evidence="5">GntR family transcriptional regulator</fullName>
    </submittedName>
</protein>
<comment type="caution">
    <text evidence="5">The sequence shown here is derived from an EMBL/GenBank/DDBJ whole genome shotgun (WGS) entry which is preliminary data.</text>
</comment>
<keyword evidence="1" id="KW-0805">Transcription regulation</keyword>
<evidence type="ECO:0000259" key="4">
    <source>
        <dbReference type="PROSITE" id="PS50949"/>
    </source>
</evidence>
<keyword evidence="6" id="KW-1185">Reference proteome</keyword>
<proteinExistence type="predicted"/>
<dbReference type="Gene3D" id="1.10.10.10">
    <property type="entry name" value="Winged helix-like DNA-binding domain superfamily/Winged helix DNA-binding domain"/>
    <property type="match status" value="1"/>
</dbReference>
<name>A0ABN2XK29_9ACTN</name>
<evidence type="ECO:0000256" key="1">
    <source>
        <dbReference type="ARBA" id="ARBA00023015"/>
    </source>
</evidence>
<dbReference type="PRINTS" id="PR00035">
    <property type="entry name" value="HTHGNTR"/>
</dbReference>
<evidence type="ECO:0000313" key="5">
    <source>
        <dbReference type="EMBL" id="GAA2113020.1"/>
    </source>
</evidence>